<reference evidence="2" key="1">
    <citation type="submission" date="2018-12" db="EMBL/GenBank/DDBJ databases">
        <authorList>
            <person name="Syme R.A."/>
            <person name="Farfan-Caceres L."/>
            <person name="Lichtenzveig J."/>
        </authorList>
    </citation>
    <scope>NUCLEOTIDE SEQUENCE</scope>
    <source>
        <strain evidence="2">Al4</strain>
    </source>
</reference>
<dbReference type="PANTHER" id="PTHR10622">
    <property type="entry name" value="HET DOMAIN-CONTAINING PROTEIN"/>
    <property type="match status" value="1"/>
</dbReference>
<dbReference type="OrthoDB" id="20872at2759"/>
<proteinExistence type="predicted"/>
<dbReference type="Proteomes" id="UP000651452">
    <property type="component" value="Unassembled WGS sequence"/>
</dbReference>
<protein>
    <recommendedName>
        <fullName evidence="1">Heterokaryon incompatibility domain-containing protein</fullName>
    </recommendedName>
</protein>
<dbReference type="AlphaFoldDB" id="A0A8H7J862"/>
<sequence length="664" mass="75393">MLNIIYYNYSFFLEPASTYHRHLERLPIPALCVSYSWENMALSALWSLSAKTFTLRHSLAYLGPSEDEVTFHDLKHSKQESKVGFAKIRACSERARKDGLQYLWVDTCCINKKSSAELSEAINSMYAWYREADSCYAYLSDVNEKHRFYRSRWFRRGWTLQEMLAPADVLSFDASWTPIGFKSSLASTISRHTGIDKKALLDGTTLNTFSIAERMSWAAKRQTTRVEDKAYCLLGIFDVNMSLIYGEGHKAFIRLQGRLLKAFDDASMLAYVSLQPSLKSGPTTNHSSVDRVHPDHDVGGFETDEEQIAGTVGLYASSPTYFSGAAKYIPYPLMSKLLSHRESEGVLGMRIRRSGHLVKLQVALWENFLRLLSEKSEMSNLMVQSAVQEMLGIRLAVLSIQKLRKCVQSARMVDWKIAFLDCRRRNGGIVGILLQETTQRGIYTRQRFPSLIETEQVESYYTYPALQIRTIYVEAGSLRTDLTNQTHPTLLQATSENGPCRETVLRATNLHDYGLPQQFLGSGTVLSDETVSWHTKGLNLPAIVLTVHRGHCDSLDFTTQGDKEGVICTLHTNLPGREHLDRYGNVNFSDEDPLEMTFIPTRGFAGSMRLNADLQLVLESKMQWKRENALHHVDRLKRQCLLTLSITRIAEGTGRESLLEDREL</sequence>
<accession>A0A8H7J862</accession>
<dbReference type="EMBL" id="RZGK01000007">
    <property type="protein sequence ID" value="KAF9697992.1"/>
    <property type="molecule type" value="Genomic_DNA"/>
</dbReference>
<feature type="domain" description="Heterokaryon incompatibility" evidence="1">
    <location>
        <begin position="71"/>
        <end position="146"/>
    </location>
</feature>
<reference evidence="2" key="2">
    <citation type="submission" date="2020-09" db="EMBL/GenBank/DDBJ databases">
        <title>Reference genome assembly for Australian Ascochyta lentis isolate Al4.</title>
        <authorList>
            <person name="Lee R.C."/>
            <person name="Farfan-Caceres L.M."/>
            <person name="Debler J.W."/>
            <person name="Williams A.H."/>
            <person name="Henares B.M."/>
        </authorList>
    </citation>
    <scope>NUCLEOTIDE SEQUENCE</scope>
    <source>
        <strain evidence="2">Al4</strain>
    </source>
</reference>
<dbReference type="PANTHER" id="PTHR10622:SF10">
    <property type="entry name" value="HET DOMAIN-CONTAINING PROTEIN"/>
    <property type="match status" value="1"/>
</dbReference>
<keyword evidence="3" id="KW-1185">Reference proteome</keyword>
<organism evidence="2 3">
    <name type="scientific">Ascochyta lentis</name>
    <dbReference type="NCBI Taxonomy" id="205686"/>
    <lineage>
        <taxon>Eukaryota</taxon>
        <taxon>Fungi</taxon>
        <taxon>Dikarya</taxon>
        <taxon>Ascomycota</taxon>
        <taxon>Pezizomycotina</taxon>
        <taxon>Dothideomycetes</taxon>
        <taxon>Pleosporomycetidae</taxon>
        <taxon>Pleosporales</taxon>
        <taxon>Pleosporineae</taxon>
        <taxon>Didymellaceae</taxon>
        <taxon>Ascochyta</taxon>
    </lineage>
</organism>
<dbReference type="InterPro" id="IPR010730">
    <property type="entry name" value="HET"/>
</dbReference>
<name>A0A8H7J862_9PLEO</name>
<comment type="caution">
    <text evidence="2">The sequence shown here is derived from an EMBL/GenBank/DDBJ whole genome shotgun (WGS) entry which is preliminary data.</text>
</comment>
<evidence type="ECO:0000313" key="2">
    <source>
        <dbReference type="EMBL" id="KAF9697992.1"/>
    </source>
</evidence>
<gene>
    <name evidence="2" type="ORF">EKO04_004143</name>
</gene>
<evidence type="ECO:0000313" key="3">
    <source>
        <dbReference type="Proteomes" id="UP000651452"/>
    </source>
</evidence>
<dbReference type="Pfam" id="PF06985">
    <property type="entry name" value="HET"/>
    <property type="match status" value="1"/>
</dbReference>
<evidence type="ECO:0000259" key="1">
    <source>
        <dbReference type="Pfam" id="PF06985"/>
    </source>
</evidence>